<feature type="transmembrane region" description="Helical" evidence="1">
    <location>
        <begin position="67"/>
        <end position="94"/>
    </location>
</feature>
<name>A0ABW3TZB5_9BACL</name>
<keyword evidence="3" id="KW-1185">Reference proteome</keyword>
<comment type="caution">
    <text evidence="2">The sequence shown here is derived from an EMBL/GenBank/DDBJ whole genome shotgun (WGS) entry which is preliminary data.</text>
</comment>
<dbReference type="RefSeq" id="WP_381481497.1">
    <property type="nucleotide sequence ID" value="NZ_JBHTLT010000112.1"/>
</dbReference>
<dbReference type="Proteomes" id="UP001597231">
    <property type="component" value="Unassembled WGS sequence"/>
</dbReference>
<keyword evidence="1" id="KW-1133">Transmembrane helix</keyword>
<accession>A0ABW3TZB5</accession>
<keyword evidence="1" id="KW-0812">Transmembrane</keyword>
<proteinExistence type="predicted"/>
<gene>
    <name evidence="2" type="ORF">ACFQ38_13485</name>
</gene>
<reference evidence="3" key="1">
    <citation type="journal article" date="2019" name="Int. J. Syst. Evol. Microbiol.">
        <title>The Global Catalogue of Microorganisms (GCM) 10K type strain sequencing project: providing services to taxonomists for standard genome sequencing and annotation.</title>
        <authorList>
            <consortium name="The Broad Institute Genomics Platform"/>
            <consortium name="The Broad Institute Genome Sequencing Center for Infectious Disease"/>
            <person name="Wu L."/>
            <person name="Ma J."/>
        </authorList>
    </citation>
    <scope>NUCLEOTIDE SEQUENCE [LARGE SCALE GENOMIC DNA]</scope>
    <source>
        <strain evidence="3">CCUG 53915</strain>
    </source>
</reference>
<evidence type="ECO:0000313" key="2">
    <source>
        <dbReference type="EMBL" id="MFD1206105.1"/>
    </source>
</evidence>
<dbReference type="EMBL" id="JBHTLT010000112">
    <property type="protein sequence ID" value="MFD1206105.1"/>
    <property type="molecule type" value="Genomic_DNA"/>
</dbReference>
<feature type="transmembrane region" description="Helical" evidence="1">
    <location>
        <begin position="6"/>
        <end position="26"/>
    </location>
</feature>
<organism evidence="2 3">
    <name type="scientific">Sporosarcina contaminans</name>
    <dbReference type="NCBI Taxonomy" id="633403"/>
    <lineage>
        <taxon>Bacteria</taxon>
        <taxon>Bacillati</taxon>
        <taxon>Bacillota</taxon>
        <taxon>Bacilli</taxon>
        <taxon>Bacillales</taxon>
        <taxon>Caryophanaceae</taxon>
        <taxon>Sporosarcina</taxon>
    </lineage>
</organism>
<evidence type="ECO:0000313" key="3">
    <source>
        <dbReference type="Proteomes" id="UP001597231"/>
    </source>
</evidence>
<feature type="transmembrane region" description="Helical" evidence="1">
    <location>
        <begin position="38"/>
        <end position="61"/>
    </location>
</feature>
<protein>
    <recommendedName>
        <fullName evidence="4">DUF1616 domain-containing protein</fullName>
    </recommendedName>
</protein>
<evidence type="ECO:0008006" key="4">
    <source>
        <dbReference type="Google" id="ProtNLM"/>
    </source>
</evidence>
<sequence>MDIIMIVLNTLIIVFYIVLIAFLTPITMRFMKKRGYDLFMQLIPVALILFISSLSIAIGLGGFSELLFFKVTTIVSTLLLCSLLFLTLAMRVLWKEKYDLLIKQISSLRNRMREAFH</sequence>
<keyword evidence="1" id="KW-0472">Membrane</keyword>
<evidence type="ECO:0000256" key="1">
    <source>
        <dbReference type="SAM" id="Phobius"/>
    </source>
</evidence>